<accession>A0A176RZ31</accession>
<name>A0A176RZ31_9GAMM</name>
<protein>
    <recommendedName>
        <fullName evidence="1">ARG and Rhodanese-Phosphatase-superfamily-associated domain-containing protein</fullName>
    </recommendedName>
</protein>
<dbReference type="Pfam" id="PF20208">
    <property type="entry name" value="ARPP-1"/>
    <property type="match status" value="1"/>
</dbReference>
<reference evidence="2 3" key="1">
    <citation type="submission" date="2016-05" db="EMBL/GenBank/DDBJ databases">
        <title>Single-cell genome of chain-forming Candidatus Thiomargarita nelsonii and comparison to other large sulfur-oxidizing bacteria.</title>
        <authorList>
            <person name="Winkel M."/>
            <person name="Salman V."/>
            <person name="Woyke T."/>
            <person name="Schulz-Vogt H."/>
            <person name="Richter M."/>
            <person name="Flood B."/>
            <person name="Bailey J."/>
            <person name="Amann R."/>
            <person name="Mussmann M."/>
        </authorList>
    </citation>
    <scope>NUCLEOTIDE SEQUENCE [LARGE SCALE GENOMIC DNA]</scope>
    <source>
        <strain evidence="2 3">THI036</strain>
    </source>
</reference>
<proteinExistence type="predicted"/>
<keyword evidence="3" id="KW-1185">Reference proteome</keyword>
<feature type="non-terminal residue" evidence="2">
    <location>
        <position position="203"/>
    </location>
</feature>
<organism evidence="2 3">
    <name type="scientific">Candidatus Thiomargarita nelsonii</name>
    <dbReference type="NCBI Taxonomy" id="1003181"/>
    <lineage>
        <taxon>Bacteria</taxon>
        <taxon>Pseudomonadati</taxon>
        <taxon>Pseudomonadota</taxon>
        <taxon>Gammaproteobacteria</taxon>
        <taxon>Thiotrichales</taxon>
        <taxon>Thiotrichaceae</taxon>
        <taxon>Thiomargarita</taxon>
    </lineage>
</organism>
<evidence type="ECO:0000313" key="3">
    <source>
        <dbReference type="Proteomes" id="UP000076962"/>
    </source>
</evidence>
<feature type="non-terminal residue" evidence="2">
    <location>
        <position position="1"/>
    </location>
</feature>
<sequence>PQPLRDKALALRGKEDYSKLWKDIAAFNRRLNLKHRGHLDELKRAHQPELLRTVYHLEPTPEQTGAVFLCNNTVVGIELAPDTAFWNDLHTPLVMYCYAPLRLINEVEGTTPWTGETLAVEKLNSLDDLQSRWSSLVARRQETVNQRMDKLQALPILSSQVEQQQGQNQLLTIEMEDFVGQMVLRSIPPVGNLFSQFSYFGIL</sequence>
<gene>
    <name evidence="2" type="ORF">THIOM_003323</name>
</gene>
<dbReference type="Proteomes" id="UP000076962">
    <property type="component" value="Unassembled WGS sequence"/>
</dbReference>
<feature type="domain" description="ARG and Rhodanese-Phosphatase-superfamily-associated" evidence="1">
    <location>
        <begin position="12"/>
        <end position="106"/>
    </location>
</feature>
<evidence type="ECO:0000259" key="1">
    <source>
        <dbReference type="Pfam" id="PF20208"/>
    </source>
</evidence>
<dbReference type="AlphaFoldDB" id="A0A176RZ31"/>
<comment type="caution">
    <text evidence="2">The sequence shown here is derived from an EMBL/GenBank/DDBJ whole genome shotgun (WGS) entry which is preliminary data.</text>
</comment>
<dbReference type="EMBL" id="LUTY01001992">
    <property type="protein sequence ID" value="OAD20938.1"/>
    <property type="molecule type" value="Genomic_DNA"/>
</dbReference>
<evidence type="ECO:0000313" key="2">
    <source>
        <dbReference type="EMBL" id="OAD20938.1"/>
    </source>
</evidence>
<dbReference type="InterPro" id="IPR046699">
    <property type="entry name" value="ARPP-1"/>
</dbReference>